<dbReference type="CDD" id="cd16936">
    <property type="entry name" value="HATPase_RsbW-like"/>
    <property type="match status" value="1"/>
</dbReference>
<comment type="caution">
    <text evidence="3">The sequence shown here is derived from an EMBL/GenBank/DDBJ whole genome shotgun (WGS) entry which is preliminary data.</text>
</comment>
<keyword evidence="1" id="KW-0723">Serine/threonine-protein kinase</keyword>
<dbReference type="GO" id="GO:0004674">
    <property type="term" value="F:protein serine/threonine kinase activity"/>
    <property type="evidence" value="ECO:0007669"/>
    <property type="project" value="UniProtKB-KW"/>
</dbReference>
<sequence>MRMATLDRPRTVEDGTPSTYRFTAPAWPGTARVAREFVAAALVANGHDALAENACVCVSDVVSNVVRHARVTSLAVEVAVHRDHVIVGVSDTDPGRLPWRRKVSADSEGGRGLMLVRRLSEASGVAWEWDGLTLVGKRVWFELRGSAVG</sequence>
<keyword evidence="1" id="KW-0808">Transferase</keyword>
<dbReference type="EMBL" id="NSJV01000380">
    <property type="protein sequence ID" value="PAU47346.1"/>
    <property type="molecule type" value="Genomic_DNA"/>
</dbReference>
<feature type="domain" description="Histidine kinase/HSP90-like ATPase" evidence="2">
    <location>
        <begin position="25"/>
        <end position="122"/>
    </location>
</feature>
<evidence type="ECO:0000313" key="4">
    <source>
        <dbReference type="Proteomes" id="UP000218944"/>
    </source>
</evidence>
<dbReference type="InterPro" id="IPR003594">
    <property type="entry name" value="HATPase_dom"/>
</dbReference>
<dbReference type="RefSeq" id="WP_095582205.1">
    <property type="nucleotide sequence ID" value="NZ_JAJQQQ010000006.1"/>
</dbReference>
<keyword evidence="4" id="KW-1185">Reference proteome</keyword>
<gene>
    <name evidence="3" type="ORF">CK936_19270</name>
</gene>
<evidence type="ECO:0000256" key="1">
    <source>
        <dbReference type="ARBA" id="ARBA00022527"/>
    </source>
</evidence>
<evidence type="ECO:0000313" key="3">
    <source>
        <dbReference type="EMBL" id="PAU47346.1"/>
    </source>
</evidence>
<dbReference type="InterPro" id="IPR036890">
    <property type="entry name" value="HATPase_C_sf"/>
</dbReference>
<evidence type="ECO:0000259" key="2">
    <source>
        <dbReference type="Pfam" id="PF13581"/>
    </source>
</evidence>
<dbReference type="AlphaFoldDB" id="A0A2A2D7C2"/>
<accession>A0A2A2D7C2</accession>
<dbReference type="Pfam" id="PF13581">
    <property type="entry name" value="HATPase_c_2"/>
    <property type="match status" value="1"/>
</dbReference>
<dbReference type="Proteomes" id="UP000218944">
    <property type="component" value="Unassembled WGS sequence"/>
</dbReference>
<keyword evidence="1" id="KW-0418">Kinase</keyword>
<dbReference type="SUPFAM" id="SSF55874">
    <property type="entry name" value="ATPase domain of HSP90 chaperone/DNA topoisomerase II/histidine kinase"/>
    <property type="match status" value="1"/>
</dbReference>
<proteinExistence type="predicted"/>
<reference evidence="3 4" key="1">
    <citation type="submission" date="2017-08" db="EMBL/GenBank/DDBJ databases">
        <title>Genome sequence of Streptomyces albireticuli NRRL B-1670.</title>
        <authorList>
            <person name="Graham D.E."/>
            <person name="Mahan K.M."/>
            <person name="Klingeman D.M."/>
            <person name="Hettich R.L."/>
            <person name="Parry R.J."/>
            <person name="Spain J.C."/>
        </authorList>
    </citation>
    <scope>NUCLEOTIDE SEQUENCE [LARGE SCALE GENOMIC DNA]</scope>
    <source>
        <strain evidence="3 4">NRRL B-1670</strain>
    </source>
</reference>
<dbReference type="PANTHER" id="PTHR35526:SF3">
    <property type="entry name" value="ANTI-SIGMA-F FACTOR RSBW"/>
    <property type="match status" value="1"/>
</dbReference>
<dbReference type="Gene3D" id="3.30.565.10">
    <property type="entry name" value="Histidine kinase-like ATPase, C-terminal domain"/>
    <property type="match status" value="1"/>
</dbReference>
<protein>
    <recommendedName>
        <fullName evidence="2">Histidine kinase/HSP90-like ATPase domain-containing protein</fullName>
    </recommendedName>
</protein>
<dbReference type="InterPro" id="IPR050267">
    <property type="entry name" value="Anti-sigma-factor_SerPK"/>
</dbReference>
<organism evidence="3 4">
    <name type="scientific">Streptomyces albireticuli</name>
    <dbReference type="NCBI Taxonomy" id="1940"/>
    <lineage>
        <taxon>Bacteria</taxon>
        <taxon>Bacillati</taxon>
        <taxon>Actinomycetota</taxon>
        <taxon>Actinomycetes</taxon>
        <taxon>Kitasatosporales</taxon>
        <taxon>Streptomycetaceae</taxon>
        <taxon>Streptomyces</taxon>
    </lineage>
</organism>
<dbReference type="PANTHER" id="PTHR35526">
    <property type="entry name" value="ANTI-SIGMA-F FACTOR RSBW-RELATED"/>
    <property type="match status" value="1"/>
</dbReference>
<name>A0A2A2D7C2_9ACTN</name>